<evidence type="ECO:0000313" key="6">
    <source>
        <dbReference type="EMBL" id="VED50490.1"/>
    </source>
</evidence>
<dbReference type="InterPro" id="IPR058163">
    <property type="entry name" value="LysR-type_TF_proteobact-type"/>
</dbReference>
<dbReference type="InterPro" id="IPR005119">
    <property type="entry name" value="LysR_subst-bd"/>
</dbReference>
<dbReference type="EMBL" id="LR134253">
    <property type="protein sequence ID" value="VED50490.1"/>
    <property type="molecule type" value="Genomic_DNA"/>
</dbReference>
<feature type="domain" description="HTH lysR-type" evidence="5">
    <location>
        <begin position="2"/>
        <end position="59"/>
    </location>
</feature>
<evidence type="ECO:0000313" key="7">
    <source>
        <dbReference type="Proteomes" id="UP000267630"/>
    </source>
</evidence>
<keyword evidence="3" id="KW-0238">DNA-binding</keyword>
<dbReference type="SUPFAM" id="SSF46785">
    <property type="entry name" value="Winged helix' DNA-binding domain"/>
    <property type="match status" value="1"/>
</dbReference>
<accession>A0A7Z9CSZ0</accession>
<name>A0A7Z9CSZ0_RAOTE</name>
<sequence>MLNSDDLRFFYTIATHPTLAAAARYLGVTPPSVTQRLQGIEQRLGVRLIQRPSRFITLTDEGWLVKTRAERIIEELVELQEIIRNRRHEVSGKLSVLAPLGFGTDYVAPLLGEYSARYPHLEVELTLSDDPSWSAFHQWDVVIYIGELRDSSMHCTPLATNRRYVCASPAYLEQKGIPDSPSVLRLHDCIALRENSEDVTLWRFSRDNEEFPIRIHPRLASNEGRVVTDWALAGRGIIARSEWDVMPHLNRGKLVRVLQEFNLPDAPVVALTGSDAAGRSPRTRQFILFLKEFLSSRPWDCGT</sequence>
<dbReference type="InterPro" id="IPR000847">
    <property type="entry name" value="LysR_HTH_N"/>
</dbReference>
<dbReference type="GO" id="GO:0003677">
    <property type="term" value="F:DNA binding"/>
    <property type="evidence" value="ECO:0007669"/>
    <property type="project" value="UniProtKB-KW"/>
</dbReference>
<comment type="similarity">
    <text evidence="1">Belongs to the LysR transcriptional regulatory family.</text>
</comment>
<dbReference type="SUPFAM" id="SSF53850">
    <property type="entry name" value="Periplasmic binding protein-like II"/>
    <property type="match status" value="1"/>
</dbReference>
<evidence type="ECO:0000256" key="2">
    <source>
        <dbReference type="ARBA" id="ARBA00023015"/>
    </source>
</evidence>
<dbReference type="Gene3D" id="3.40.190.290">
    <property type="match status" value="1"/>
</dbReference>
<dbReference type="InterPro" id="IPR036388">
    <property type="entry name" value="WH-like_DNA-bd_sf"/>
</dbReference>
<organism evidence="6 7">
    <name type="scientific">Raoultella terrigena</name>
    <name type="common">Klebsiella terrigena</name>
    <dbReference type="NCBI Taxonomy" id="577"/>
    <lineage>
        <taxon>Bacteria</taxon>
        <taxon>Pseudomonadati</taxon>
        <taxon>Pseudomonadota</taxon>
        <taxon>Gammaproteobacteria</taxon>
        <taxon>Enterobacterales</taxon>
        <taxon>Enterobacteriaceae</taxon>
        <taxon>Klebsiella/Raoultella group</taxon>
        <taxon>Raoultella</taxon>
    </lineage>
</organism>
<evidence type="ECO:0000256" key="4">
    <source>
        <dbReference type="ARBA" id="ARBA00023163"/>
    </source>
</evidence>
<dbReference type="Pfam" id="PF00126">
    <property type="entry name" value="HTH_1"/>
    <property type="match status" value="1"/>
</dbReference>
<dbReference type="Proteomes" id="UP000267630">
    <property type="component" value="Chromosome 3"/>
</dbReference>
<dbReference type="RefSeq" id="WP_041145543.1">
    <property type="nucleotide sequence ID" value="NZ_RKHV01000014.1"/>
</dbReference>
<dbReference type="GO" id="GO:0003700">
    <property type="term" value="F:DNA-binding transcription factor activity"/>
    <property type="evidence" value="ECO:0007669"/>
    <property type="project" value="InterPro"/>
</dbReference>
<dbReference type="Pfam" id="PF03466">
    <property type="entry name" value="LysR_substrate"/>
    <property type="match status" value="1"/>
</dbReference>
<keyword evidence="4" id="KW-0804">Transcription</keyword>
<dbReference type="PANTHER" id="PTHR30537:SF5">
    <property type="entry name" value="HTH-TYPE TRANSCRIPTIONAL ACTIVATOR TTDR-RELATED"/>
    <property type="match status" value="1"/>
</dbReference>
<dbReference type="Gene3D" id="1.10.10.10">
    <property type="entry name" value="Winged helix-like DNA-binding domain superfamily/Winged helix DNA-binding domain"/>
    <property type="match status" value="1"/>
</dbReference>
<evidence type="ECO:0000256" key="1">
    <source>
        <dbReference type="ARBA" id="ARBA00009437"/>
    </source>
</evidence>
<gene>
    <name evidence="6" type="primary">dmlR_12</name>
    <name evidence="6" type="ORF">NCTC9997_03267</name>
</gene>
<keyword evidence="2" id="KW-0805">Transcription regulation</keyword>
<reference evidence="6 7" key="1">
    <citation type="submission" date="2018-12" db="EMBL/GenBank/DDBJ databases">
        <authorList>
            <consortium name="Pathogen Informatics"/>
        </authorList>
    </citation>
    <scope>NUCLEOTIDE SEQUENCE [LARGE SCALE GENOMIC DNA]</scope>
    <source>
        <strain evidence="6 7">NCTC9997</strain>
    </source>
</reference>
<keyword evidence="7" id="KW-1185">Reference proteome</keyword>
<evidence type="ECO:0000256" key="3">
    <source>
        <dbReference type="ARBA" id="ARBA00023125"/>
    </source>
</evidence>
<dbReference type="InterPro" id="IPR036390">
    <property type="entry name" value="WH_DNA-bd_sf"/>
</dbReference>
<dbReference type="AlphaFoldDB" id="A0A7Z9CSZ0"/>
<proteinExistence type="inferred from homology"/>
<evidence type="ECO:0000259" key="5">
    <source>
        <dbReference type="PROSITE" id="PS50931"/>
    </source>
</evidence>
<dbReference type="PANTHER" id="PTHR30537">
    <property type="entry name" value="HTH-TYPE TRANSCRIPTIONAL REGULATOR"/>
    <property type="match status" value="1"/>
</dbReference>
<dbReference type="PROSITE" id="PS50931">
    <property type="entry name" value="HTH_LYSR"/>
    <property type="match status" value="1"/>
</dbReference>
<protein>
    <submittedName>
        <fullName evidence="6">HTH-type transcriptional activator ttdR</fullName>
    </submittedName>
</protein>